<evidence type="ECO:0000259" key="2">
    <source>
        <dbReference type="SMART" id="SM00065"/>
    </source>
</evidence>
<accession>A0A1G7GP77</accession>
<dbReference type="SUPFAM" id="SSF55781">
    <property type="entry name" value="GAF domain-like"/>
    <property type="match status" value="1"/>
</dbReference>
<dbReference type="OrthoDB" id="9792148at2"/>
<reference evidence="3 4" key="1">
    <citation type="submission" date="2016-10" db="EMBL/GenBank/DDBJ databases">
        <authorList>
            <person name="de Groot N.N."/>
        </authorList>
    </citation>
    <scope>NUCLEOTIDE SEQUENCE [LARGE SCALE GENOMIC DNA]</scope>
    <source>
        <strain evidence="3 4">CGMCC 1.6762</strain>
    </source>
</reference>
<dbReference type="Pfam" id="PF13185">
    <property type="entry name" value="GAF_2"/>
    <property type="match status" value="1"/>
</dbReference>
<dbReference type="SMART" id="SM00065">
    <property type="entry name" value="GAF"/>
    <property type="match status" value="1"/>
</dbReference>
<organism evidence="3 4">
    <name type="scientific">Bhargavaea beijingensis</name>
    <dbReference type="NCBI Taxonomy" id="426756"/>
    <lineage>
        <taxon>Bacteria</taxon>
        <taxon>Bacillati</taxon>
        <taxon>Bacillota</taxon>
        <taxon>Bacilli</taxon>
        <taxon>Bacillales</taxon>
        <taxon>Caryophanaceae</taxon>
        <taxon>Bhargavaea</taxon>
    </lineage>
</organism>
<dbReference type="Pfam" id="PF13556">
    <property type="entry name" value="HTH_30"/>
    <property type="match status" value="1"/>
</dbReference>
<dbReference type="AlphaFoldDB" id="A0A1G7GP77"/>
<dbReference type="PANTHER" id="PTHR33744:SF1">
    <property type="entry name" value="DNA-BINDING TRANSCRIPTIONAL ACTIVATOR ADER"/>
    <property type="match status" value="1"/>
</dbReference>
<feature type="domain" description="GAF" evidence="2">
    <location>
        <begin position="29"/>
        <end position="191"/>
    </location>
</feature>
<proteinExistence type="inferred from homology"/>
<comment type="similarity">
    <text evidence="1">Belongs to the CdaR family.</text>
</comment>
<dbReference type="InterPro" id="IPR051448">
    <property type="entry name" value="CdaR-like_regulators"/>
</dbReference>
<dbReference type="InterPro" id="IPR029016">
    <property type="entry name" value="GAF-like_dom_sf"/>
</dbReference>
<evidence type="ECO:0000313" key="4">
    <source>
        <dbReference type="Proteomes" id="UP000198823"/>
    </source>
</evidence>
<dbReference type="Pfam" id="PF17853">
    <property type="entry name" value="GGDEF_2"/>
    <property type="match status" value="1"/>
</dbReference>
<evidence type="ECO:0000256" key="1">
    <source>
        <dbReference type="ARBA" id="ARBA00006754"/>
    </source>
</evidence>
<evidence type="ECO:0000313" key="3">
    <source>
        <dbReference type="EMBL" id="SDE89924.1"/>
    </source>
</evidence>
<name>A0A1G7GP77_9BACL</name>
<dbReference type="Gene3D" id="3.30.450.40">
    <property type="match status" value="1"/>
</dbReference>
<dbReference type="PANTHER" id="PTHR33744">
    <property type="entry name" value="CARBOHYDRATE DIACID REGULATOR"/>
    <property type="match status" value="1"/>
</dbReference>
<dbReference type="InterPro" id="IPR041522">
    <property type="entry name" value="CdaR_GGDEF"/>
</dbReference>
<sequence>MVRTPEHHLSSARSAAVINVANAVNSTLELDELFELTLSESIRAIPDADGGALFLYDQPSGLLLCRAYVNFDEIVEQIRLLPGESFTGDCFKKRTPILLSDRTEILGYPSPMRSENRRLLNHSMARHPSNNSYRAMSVPLITAKGECIGVMTLNGFAEKGTFSVSDVGLLETIAGLAATALERAALYEDIKIKNQIFKSMIDYQQEQLVNMNSGKGPDVMLEQLGAVIGKPLSLLTVYGEVYNSSSNPEHPKPLHEYLIRDGRQLLGKLLIYSDSRTGLRQTDDYFIQQSLLFFALEINRRSAMRQAEHKYKTELMDHLMKGVLTEDFLAKAESLGLDTSGAFLPVAVRIGNVGAVQPVDQLMKQNEIASFLELEVSRAFPGSLVVLRDQVYLLLLSVRHEADYKGVYRRLSAIAEDIDQFSAVTKGGAITRFGAGRLVRRIEKLPEELQSSIATLKLMEETGFSGRIADGSQFLLERLISGSGKEVRSFIDIYLEPICTYDREKGTELAKTLQAYCRNLQRPGQAAKELHIHTNTLQYRIKQISRLLDADLADPEILLNLQLACRLAGGSGYLQ</sequence>
<dbReference type="InterPro" id="IPR042070">
    <property type="entry name" value="PucR_C-HTH_sf"/>
</dbReference>
<dbReference type="Proteomes" id="UP000198823">
    <property type="component" value="Unassembled WGS sequence"/>
</dbReference>
<dbReference type="RefSeq" id="WP_092098801.1">
    <property type="nucleotide sequence ID" value="NZ_FNAR01000028.1"/>
</dbReference>
<dbReference type="InterPro" id="IPR025736">
    <property type="entry name" value="PucR_C-HTH_dom"/>
</dbReference>
<dbReference type="STRING" id="426756.SAMN04488126_12813"/>
<dbReference type="EMBL" id="FNAR01000028">
    <property type="protein sequence ID" value="SDE89924.1"/>
    <property type="molecule type" value="Genomic_DNA"/>
</dbReference>
<dbReference type="Gene3D" id="1.10.10.2840">
    <property type="entry name" value="PucR C-terminal helix-turn-helix domain"/>
    <property type="match status" value="1"/>
</dbReference>
<protein>
    <submittedName>
        <fullName evidence="3">GAF domain-containing protein</fullName>
    </submittedName>
</protein>
<dbReference type="InterPro" id="IPR003018">
    <property type="entry name" value="GAF"/>
</dbReference>
<gene>
    <name evidence="3" type="ORF">SAMN04488126_12813</name>
</gene>